<proteinExistence type="predicted"/>
<evidence type="ECO:0000313" key="2">
    <source>
        <dbReference type="Proteomes" id="UP001319045"/>
    </source>
</evidence>
<keyword evidence="2" id="KW-1185">Reference proteome</keyword>
<evidence type="ECO:0008006" key="3">
    <source>
        <dbReference type="Google" id="ProtNLM"/>
    </source>
</evidence>
<gene>
    <name evidence="1" type="ORF">prwr041_24810</name>
</gene>
<protein>
    <recommendedName>
        <fullName evidence="3">SMI1/KNR4 family protein</fullName>
    </recommendedName>
</protein>
<organism evidence="1 2">
    <name type="scientific">Prevotella herbatica</name>
    <dbReference type="NCBI Taxonomy" id="2801997"/>
    <lineage>
        <taxon>Bacteria</taxon>
        <taxon>Pseudomonadati</taxon>
        <taxon>Bacteroidota</taxon>
        <taxon>Bacteroidia</taxon>
        <taxon>Bacteroidales</taxon>
        <taxon>Prevotellaceae</taxon>
        <taxon>Prevotella</taxon>
    </lineage>
</organism>
<sequence length="148" mass="17199">MKPTEQTTQQIERFIHKIAQKFPENEDPSLLTDIHIIVSQDSGEMLAFDDDDVEITRCVVEQWIENKDDDFYDQITNIFRSILHDNSKIVDNFGLLKPYSFVLENDDNENIAELYLADDETVILGGDLMEGLNQDLDDFLDNLIKERD</sequence>
<reference evidence="1 2" key="1">
    <citation type="journal article" date="2022" name="Int. J. Syst. Evol. Microbiol.">
        <title>Prevotella herbatica sp. nov., a plant polysaccharide-decomposing anaerobic bacterium isolated from a methanogenic reactor.</title>
        <authorList>
            <person name="Uek A."/>
            <person name="Tonouchi A."/>
            <person name="Kaku N."/>
            <person name="Ueki K."/>
        </authorList>
    </citation>
    <scope>NUCLEOTIDE SEQUENCE [LARGE SCALE GENOMIC DNA]</scope>
    <source>
        <strain evidence="1 2">WR041</strain>
    </source>
</reference>
<name>A0ABM7P1B7_9BACT</name>
<dbReference type="RefSeq" id="WP_207154164.1">
    <property type="nucleotide sequence ID" value="NZ_AP024484.1"/>
</dbReference>
<accession>A0ABM7P1B7</accession>
<evidence type="ECO:0000313" key="1">
    <source>
        <dbReference type="EMBL" id="BCS86588.1"/>
    </source>
</evidence>
<dbReference type="EMBL" id="AP024484">
    <property type="protein sequence ID" value="BCS86588.1"/>
    <property type="molecule type" value="Genomic_DNA"/>
</dbReference>
<dbReference type="Proteomes" id="UP001319045">
    <property type="component" value="Chromosome"/>
</dbReference>